<dbReference type="AlphaFoldDB" id="A0A150X153"/>
<evidence type="ECO:0000313" key="3">
    <source>
        <dbReference type="EMBL" id="KYG72455.1"/>
    </source>
</evidence>
<feature type="signal peptide" evidence="1">
    <location>
        <begin position="1"/>
        <end position="19"/>
    </location>
</feature>
<dbReference type="STRING" id="296218.AWN68_11895"/>
<proteinExistence type="predicted"/>
<evidence type="ECO:0000259" key="2">
    <source>
        <dbReference type="Pfam" id="PF13349"/>
    </source>
</evidence>
<name>A0A150X153_9BACT</name>
<sequence>MKKVIVTLLAICAAFSMSAQKIKVDPKMKVKVTPDLKMTMGPDFEIDLGAHIEEAMSSIDGMFGMGFGDSGDKWEEKYQQDTEELEIPLSKPGEKGKLQVESHNGTVKVSAYSGPTVKVKMIKYSKKVERESGKDGMRLLSSGGFNVEAEERNNTVKIETEGWNNRIDFEIQVPANFSLDVQTYNNGAIEIEGVNGEHSIESYNGPITLNNISGSASASTYNGEVKATFSAVTANAPMIFTTYNGNVDLTVPAGTKFSTKMKTFKDIFTDFENFALQKATPQKSKEGNGYKVKYEDWVEGKLNGGGAEVTMETRNGNIYIRKG</sequence>
<feature type="chain" id="PRO_5007574034" description="DUF4097 domain-containing protein" evidence="1">
    <location>
        <begin position="20"/>
        <end position="323"/>
    </location>
</feature>
<keyword evidence="4" id="KW-1185">Reference proteome</keyword>
<organism evidence="3 4">
    <name type="scientific">Roseivirga echinicomitans</name>
    <dbReference type="NCBI Taxonomy" id="296218"/>
    <lineage>
        <taxon>Bacteria</taxon>
        <taxon>Pseudomonadati</taxon>
        <taxon>Bacteroidota</taxon>
        <taxon>Cytophagia</taxon>
        <taxon>Cytophagales</taxon>
        <taxon>Roseivirgaceae</taxon>
        <taxon>Roseivirga</taxon>
    </lineage>
</organism>
<dbReference type="Proteomes" id="UP000075615">
    <property type="component" value="Unassembled WGS sequence"/>
</dbReference>
<dbReference type="RefSeq" id="WP_068418973.1">
    <property type="nucleotide sequence ID" value="NZ_LRDB01000051.1"/>
</dbReference>
<gene>
    <name evidence="3" type="ORF">AWN68_11895</name>
</gene>
<evidence type="ECO:0000256" key="1">
    <source>
        <dbReference type="SAM" id="SignalP"/>
    </source>
</evidence>
<reference evidence="3 4" key="1">
    <citation type="submission" date="2016-01" db="EMBL/GenBank/DDBJ databases">
        <title>Genome sequencing of Roseivirga echinicomitans KMM 6058.</title>
        <authorList>
            <person name="Selvaratnam C."/>
            <person name="Thevarajoo S."/>
            <person name="Goh K.M."/>
            <person name="Ee R."/>
            <person name="Chan K.-G."/>
            <person name="Chong C.S."/>
        </authorList>
    </citation>
    <scope>NUCLEOTIDE SEQUENCE [LARGE SCALE GENOMIC DNA]</scope>
    <source>
        <strain evidence="3 4">KMM 6058</strain>
    </source>
</reference>
<dbReference type="OrthoDB" id="787698at2"/>
<dbReference type="EMBL" id="LRDB01000051">
    <property type="protein sequence ID" value="KYG72455.1"/>
    <property type="molecule type" value="Genomic_DNA"/>
</dbReference>
<comment type="caution">
    <text evidence="3">The sequence shown here is derived from an EMBL/GenBank/DDBJ whole genome shotgun (WGS) entry which is preliminary data.</text>
</comment>
<dbReference type="Pfam" id="PF13349">
    <property type="entry name" value="DUF4097"/>
    <property type="match status" value="1"/>
</dbReference>
<keyword evidence="1" id="KW-0732">Signal</keyword>
<feature type="domain" description="DUF4097" evidence="2">
    <location>
        <begin position="62"/>
        <end position="292"/>
    </location>
</feature>
<evidence type="ECO:0000313" key="4">
    <source>
        <dbReference type="Proteomes" id="UP000075615"/>
    </source>
</evidence>
<dbReference type="InterPro" id="IPR025164">
    <property type="entry name" value="Toastrack_DUF4097"/>
</dbReference>
<protein>
    <recommendedName>
        <fullName evidence="2">DUF4097 domain-containing protein</fullName>
    </recommendedName>
</protein>
<accession>A0A150X153</accession>